<reference evidence="2" key="2">
    <citation type="submission" date="2019-10" db="EMBL/GenBank/DDBJ databases">
        <title>A de novo genome assembly of a pear dwarfing rootstock.</title>
        <authorList>
            <person name="Wang F."/>
            <person name="Wang J."/>
            <person name="Li S."/>
            <person name="Zhang Y."/>
            <person name="Fang M."/>
            <person name="Ma L."/>
            <person name="Zhao Y."/>
            <person name="Jiang S."/>
        </authorList>
    </citation>
    <scope>NUCLEOTIDE SEQUENCE [LARGE SCALE GENOMIC DNA]</scope>
</reference>
<accession>A0A5N5FVD3</accession>
<sequence>MELLYDNCLPKMKYLRRLEFWDCDKLKPSVEWGLQGLVSLEEFAIAGEISAPLLKEQMLPATLKHLRIAGHSSLKSVDVKGL</sequence>
<protein>
    <submittedName>
        <fullName evidence="1">Disease resistance RPP13-like protein 1</fullName>
    </submittedName>
</protein>
<keyword evidence="2" id="KW-1185">Reference proteome</keyword>
<name>A0A5N5FVD3_9ROSA</name>
<proteinExistence type="predicted"/>
<dbReference type="AlphaFoldDB" id="A0A5N5FVD3"/>
<dbReference type="Proteomes" id="UP000327157">
    <property type="component" value="Chromosome 11"/>
</dbReference>
<gene>
    <name evidence="1" type="ORF">D8674_006822</name>
</gene>
<reference evidence="1 2" key="3">
    <citation type="submission" date="2019-11" db="EMBL/GenBank/DDBJ databases">
        <title>A de novo genome assembly of a pear dwarfing rootstock.</title>
        <authorList>
            <person name="Wang F."/>
            <person name="Wang J."/>
            <person name="Li S."/>
            <person name="Zhang Y."/>
            <person name="Fang M."/>
            <person name="Ma L."/>
            <person name="Zhao Y."/>
            <person name="Jiang S."/>
        </authorList>
    </citation>
    <scope>NUCLEOTIDE SEQUENCE [LARGE SCALE GENOMIC DNA]</scope>
    <source>
        <strain evidence="1">S2</strain>
        <tissue evidence="1">Leaf</tissue>
    </source>
</reference>
<dbReference type="EMBL" id="SMOL01000559">
    <property type="protein sequence ID" value="KAB2607105.1"/>
    <property type="molecule type" value="Genomic_DNA"/>
</dbReference>
<dbReference type="OrthoDB" id="1896560at2759"/>
<evidence type="ECO:0000313" key="1">
    <source>
        <dbReference type="EMBL" id="KAB2607105.1"/>
    </source>
</evidence>
<organism evidence="1 2">
    <name type="scientific">Pyrus ussuriensis x Pyrus communis</name>
    <dbReference type="NCBI Taxonomy" id="2448454"/>
    <lineage>
        <taxon>Eukaryota</taxon>
        <taxon>Viridiplantae</taxon>
        <taxon>Streptophyta</taxon>
        <taxon>Embryophyta</taxon>
        <taxon>Tracheophyta</taxon>
        <taxon>Spermatophyta</taxon>
        <taxon>Magnoliopsida</taxon>
        <taxon>eudicotyledons</taxon>
        <taxon>Gunneridae</taxon>
        <taxon>Pentapetalae</taxon>
        <taxon>rosids</taxon>
        <taxon>fabids</taxon>
        <taxon>Rosales</taxon>
        <taxon>Rosaceae</taxon>
        <taxon>Amygdaloideae</taxon>
        <taxon>Maleae</taxon>
        <taxon>Pyrus</taxon>
    </lineage>
</organism>
<reference evidence="1 2" key="1">
    <citation type="submission" date="2019-09" db="EMBL/GenBank/DDBJ databases">
        <authorList>
            <person name="Ou C."/>
        </authorList>
    </citation>
    <scope>NUCLEOTIDE SEQUENCE [LARGE SCALE GENOMIC DNA]</scope>
    <source>
        <strain evidence="1">S2</strain>
        <tissue evidence="1">Leaf</tissue>
    </source>
</reference>
<evidence type="ECO:0000313" key="2">
    <source>
        <dbReference type="Proteomes" id="UP000327157"/>
    </source>
</evidence>
<comment type="caution">
    <text evidence="1">The sequence shown here is derived from an EMBL/GenBank/DDBJ whole genome shotgun (WGS) entry which is preliminary data.</text>
</comment>